<dbReference type="InterPro" id="IPR036444">
    <property type="entry name" value="PLipase_A2_dom_sf"/>
</dbReference>
<protein>
    <recommendedName>
        <fullName evidence="1">Phospholipase A2-like central domain-containing protein</fullName>
    </recommendedName>
</protein>
<keyword evidence="3" id="KW-1185">Reference proteome</keyword>
<dbReference type="PANTHER" id="PTHR12253">
    <property type="entry name" value="RH14732P"/>
    <property type="match status" value="1"/>
</dbReference>
<dbReference type="SUPFAM" id="SSF48619">
    <property type="entry name" value="Phospholipase A2, PLA2"/>
    <property type="match status" value="1"/>
</dbReference>
<dbReference type="OrthoDB" id="10059604at2759"/>
<dbReference type="AlphaFoldDB" id="A0A8C5WC20"/>
<evidence type="ECO:0000313" key="2">
    <source>
        <dbReference type="Ensembl" id="ENSLLEP00000027204.1"/>
    </source>
</evidence>
<dbReference type="GO" id="GO:0004623">
    <property type="term" value="F:phospholipase A2 activity"/>
    <property type="evidence" value="ECO:0007669"/>
    <property type="project" value="InterPro"/>
</dbReference>
<reference evidence="2" key="2">
    <citation type="submission" date="2025-09" db="UniProtKB">
        <authorList>
            <consortium name="Ensembl"/>
        </authorList>
    </citation>
    <scope>IDENTIFICATION</scope>
</reference>
<dbReference type="Ensembl" id="ENSLLET00000028264.1">
    <property type="protein sequence ID" value="ENSLLEP00000027204.1"/>
    <property type="gene ID" value="ENSLLEG00000017237.1"/>
</dbReference>
<dbReference type="Gene3D" id="1.20.90.10">
    <property type="entry name" value="Phospholipase A2 domain"/>
    <property type="match status" value="1"/>
</dbReference>
<dbReference type="GeneTree" id="ENSGT00940000161662"/>
<evidence type="ECO:0000259" key="1">
    <source>
        <dbReference type="Pfam" id="PF05826"/>
    </source>
</evidence>
<dbReference type="Pfam" id="PF05826">
    <property type="entry name" value="Phospholip_A2_2"/>
    <property type="match status" value="1"/>
</dbReference>
<name>A0A8C5WC20_9ANUR</name>
<reference evidence="2" key="1">
    <citation type="submission" date="2025-08" db="UniProtKB">
        <authorList>
            <consortium name="Ensembl"/>
        </authorList>
    </citation>
    <scope>IDENTIFICATION</scope>
</reference>
<dbReference type="InterPro" id="IPR016090">
    <property type="entry name" value="PLA2-like_dom"/>
</dbReference>
<dbReference type="GO" id="GO:0050482">
    <property type="term" value="P:arachidonate secretion"/>
    <property type="evidence" value="ECO:0007669"/>
    <property type="project" value="InterPro"/>
</dbReference>
<dbReference type="GO" id="GO:0006644">
    <property type="term" value="P:phospholipid metabolic process"/>
    <property type="evidence" value="ECO:0007669"/>
    <property type="project" value="InterPro"/>
</dbReference>
<evidence type="ECO:0000313" key="3">
    <source>
        <dbReference type="Proteomes" id="UP000694569"/>
    </source>
</evidence>
<proteinExistence type="predicted"/>
<sequence>KIFAMPGISSGQKYLSLFRGLDICCREHDHCTPQIQSFEFLYGFRNYRLHTVSHCDCDQRFRMCLQALNDTMSTLVGTIYFNFFEPPCFTLNDEEQCTEVNNLVPLSNLLSMPSWPIQA</sequence>
<organism evidence="2 3">
    <name type="scientific">Leptobrachium leishanense</name>
    <name type="common">Leishan spiny toad</name>
    <dbReference type="NCBI Taxonomy" id="445787"/>
    <lineage>
        <taxon>Eukaryota</taxon>
        <taxon>Metazoa</taxon>
        <taxon>Chordata</taxon>
        <taxon>Craniata</taxon>
        <taxon>Vertebrata</taxon>
        <taxon>Euteleostomi</taxon>
        <taxon>Amphibia</taxon>
        <taxon>Batrachia</taxon>
        <taxon>Anura</taxon>
        <taxon>Pelobatoidea</taxon>
        <taxon>Megophryidae</taxon>
        <taxon>Leptobrachium</taxon>
    </lineage>
</organism>
<dbReference type="Proteomes" id="UP000694569">
    <property type="component" value="Unplaced"/>
</dbReference>
<feature type="domain" description="Phospholipase A2-like central" evidence="1">
    <location>
        <begin position="10"/>
        <end position="91"/>
    </location>
</feature>
<accession>A0A8C5WC20</accession>